<organism evidence="2 3">
    <name type="scientific">Platanthera guangdongensis</name>
    <dbReference type="NCBI Taxonomy" id="2320717"/>
    <lineage>
        <taxon>Eukaryota</taxon>
        <taxon>Viridiplantae</taxon>
        <taxon>Streptophyta</taxon>
        <taxon>Embryophyta</taxon>
        <taxon>Tracheophyta</taxon>
        <taxon>Spermatophyta</taxon>
        <taxon>Magnoliopsida</taxon>
        <taxon>Liliopsida</taxon>
        <taxon>Asparagales</taxon>
        <taxon>Orchidaceae</taxon>
        <taxon>Orchidoideae</taxon>
        <taxon>Orchideae</taxon>
        <taxon>Orchidinae</taxon>
        <taxon>Platanthera</taxon>
    </lineage>
</organism>
<proteinExistence type="predicted"/>
<evidence type="ECO:0000313" key="2">
    <source>
        <dbReference type="EMBL" id="KAK8953446.1"/>
    </source>
</evidence>
<evidence type="ECO:0000256" key="1">
    <source>
        <dbReference type="SAM" id="MobiDB-lite"/>
    </source>
</evidence>
<feature type="region of interest" description="Disordered" evidence="1">
    <location>
        <begin position="1"/>
        <end position="38"/>
    </location>
</feature>
<name>A0ABR2LX75_9ASPA</name>
<gene>
    <name evidence="2" type="ORF">KSP40_PGU007983</name>
</gene>
<reference evidence="2 3" key="1">
    <citation type="journal article" date="2022" name="Nat. Plants">
        <title>Genomes of leafy and leafless Platanthera orchids illuminate the evolution of mycoheterotrophy.</title>
        <authorList>
            <person name="Li M.H."/>
            <person name="Liu K.W."/>
            <person name="Li Z."/>
            <person name="Lu H.C."/>
            <person name="Ye Q.L."/>
            <person name="Zhang D."/>
            <person name="Wang J.Y."/>
            <person name="Li Y.F."/>
            <person name="Zhong Z.M."/>
            <person name="Liu X."/>
            <person name="Yu X."/>
            <person name="Liu D.K."/>
            <person name="Tu X.D."/>
            <person name="Liu B."/>
            <person name="Hao Y."/>
            <person name="Liao X.Y."/>
            <person name="Jiang Y.T."/>
            <person name="Sun W.H."/>
            <person name="Chen J."/>
            <person name="Chen Y.Q."/>
            <person name="Ai Y."/>
            <person name="Zhai J.W."/>
            <person name="Wu S.S."/>
            <person name="Zhou Z."/>
            <person name="Hsiao Y.Y."/>
            <person name="Wu W.L."/>
            <person name="Chen Y.Y."/>
            <person name="Lin Y.F."/>
            <person name="Hsu J.L."/>
            <person name="Li C.Y."/>
            <person name="Wang Z.W."/>
            <person name="Zhao X."/>
            <person name="Zhong W.Y."/>
            <person name="Ma X.K."/>
            <person name="Ma L."/>
            <person name="Huang J."/>
            <person name="Chen G.Z."/>
            <person name="Huang M.Z."/>
            <person name="Huang L."/>
            <person name="Peng D.H."/>
            <person name="Luo Y.B."/>
            <person name="Zou S.Q."/>
            <person name="Chen S.P."/>
            <person name="Lan S."/>
            <person name="Tsai W.C."/>
            <person name="Van de Peer Y."/>
            <person name="Liu Z.J."/>
        </authorList>
    </citation>
    <scope>NUCLEOTIDE SEQUENCE [LARGE SCALE GENOMIC DNA]</scope>
    <source>
        <strain evidence="2">Lor288</strain>
    </source>
</reference>
<accession>A0ABR2LX75</accession>
<feature type="compositionally biased region" description="Basic and acidic residues" evidence="1">
    <location>
        <begin position="15"/>
        <end position="38"/>
    </location>
</feature>
<evidence type="ECO:0000313" key="3">
    <source>
        <dbReference type="Proteomes" id="UP001412067"/>
    </source>
</evidence>
<keyword evidence="3" id="KW-1185">Reference proteome</keyword>
<sequence length="78" mass="7813">MGLASAESGGGVVSTHEEAAVSLQERKPDSIGDTDDGHWKVSNLGGACSMELALATSSQPRACVGLACPQSPAACRAL</sequence>
<comment type="caution">
    <text evidence="2">The sequence shown here is derived from an EMBL/GenBank/DDBJ whole genome shotgun (WGS) entry which is preliminary data.</text>
</comment>
<dbReference type="Proteomes" id="UP001412067">
    <property type="component" value="Unassembled WGS sequence"/>
</dbReference>
<dbReference type="EMBL" id="JBBWWR010000014">
    <property type="protein sequence ID" value="KAK8953446.1"/>
    <property type="molecule type" value="Genomic_DNA"/>
</dbReference>
<protein>
    <submittedName>
        <fullName evidence="2">Uncharacterized protein</fullName>
    </submittedName>
</protein>